<dbReference type="ExpressionAtlas" id="I3SK90">
    <property type="expression patterns" value="differential"/>
</dbReference>
<proteinExistence type="evidence at transcript level"/>
<keyword evidence="2" id="KW-0378">Hydrolase</keyword>
<dbReference type="GO" id="GO:0005524">
    <property type="term" value="F:ATP binding"/>
    <property type="evidence" value="ECO:0007669"/>
    <property type="project" value="UniProtKB-KW"/>
</dbReference>
<keyword evidence="4" id="KW-0547">Nucleotide-binding</keyword>
<dbReference type="Pfam" id="PF01150">
    <property type="entry name" value="GDA1_CD39"/>
    <property type="match status" value="1"/>
</dbReference>
<evidence type="ECO:0000256" key="3">
    <source>
        <dbReference type="PIRSR" id="PIRSR600407-1"/>
    </source>
</evidence>
<feature type="binding site" evidence="4">
    <location>
        <begin position="45"/>
        <end position="49"/>
    </location>
    <ligand>
        <name>ATP</name>
        <dbReference type="ChEBI" id="CHEBI:30616"/>
    </ligand>
</feature>
<accession>I3SK90</accession>
<name>I3SK90_MEDTR</name>
<keyword evidence="4" id="KW-0067">ATP-binding</keyword>
<dbReference type="AlphaFoldDB" id="I3SK90"/>
<dbReference type="EMBL" id="BT140887">
    <property type="protein sequence ID" value="AFK40682.1"/>
    <property type="molecule type" value="mRNA"/>
</dbReference>
<reference evidence="5" key="1">
    <citation type="submission" date="2012-05" db="EMBL/GenBank/DDBJ databases">
        <authorList>
            <person name="Krishnakumar V."/>
            <person name="Cheung F."/>
            <person name="Xiao Y."/>
            <person name="Chan A."/>
            <person name="Moskal W.A."/>
            <person name="Town C.D."/>
        </authorList>
    </citation>
    <scope>NUCLEOTIDE SEQUENCE</scope>
</reference>
<comment type="similarity">
    <text evidence="1">Belongs to the GDA1/CD39 NTPase family.</text>
</comment>
<evidence type="ECO:0000313" key="5">
    <source>
        <dbReference type="EMBL" id="AFK40682.1"/>
    </source>
</evidence>
<dbReference type="Gene3D" id="3.30.420.150">
    <property type="entry name" value="Exopolyphosphatase. Domain 2"/>
    <property type="match status" value="1"/>
</dbReference>
<sequence length="176" mass="19536">MFRDDWASVITGSDEGVYAWVVANHALGTLGGDPSETTGIIELGGASAQVTFVSREAMLPLFSRTIKFGNVTYNLYSHSLLHFGLNVAHDSWREALISGNSNLASQYIQKGLRIDSCTPAGYSYNVDSWKSSPSSLSEKSHYHPTVQTRETFRSADLQHWCYYKRGKRHVLISIAT</sequence>
<evidence type="ECO:0000256" key="4">
    <source>
        <dbReference type="PIRSR" id="PIRSR600407-2"/>
    </source>
</evidence>
<organism evidence="5">
    <name type="scientific">Medicago truncatula</name>
    <name type="common">Barrel medic</name>
    <name type="synonym">Medicago tribuloides</name>
    <dbReference type="NCBI Taxonomy" id="3880"/>
    <lineage>
        <taxon>Eukaryota</taxon>
        <taxon>Viridiplantae</taxon>
        <taxon>Streptophyta</taxon>
        <taxon>Embryophyta</taxon>
        <taxon>Tracheophyta</taxon>
        <taxon>Spermatophyta</taxon>
        <taxon>Magnoliopsida</taxon>
        <taxon>eudicotyledons</taxon>
        <taxon>Gunneridae</taxon>
        <taxon>Pentapetalae</taxon>
        <taxon>rosids</taxon>
        <taxon>fabids</taxon>
        <taxon>Fabales</taxon>
        <taxon>Fabaceae</taxon>
        <taxon>Papilionoideae</taxon>
        <taxon>50 kb inversion clade</taxon>
        <taxon>NPAAA clade</taxon>
        <taxon>Hologalegina</taxon>
        <taxon>IRL clade</taxon>
        <taxon>Trifolieae</taxon>
        <taxon>Medicago</taxon>
    </lineage>
</organism>
<dbReference type="PANTHER" id="PTHR11782">
    <property type="entry name" value="ADENOSINE/GUANOSINE DIPHOSPHATASE"/>
    <property type="match status" value="1"/>
</dbReference>
<evidence type="ECO:0008006" key="6">
    <source>
        <dbReference type="Google" id="ProtNLM"/>
    </source>
</evidence>
<dbReference type="PANTHER" id="PTHR11782:SF3">
    <property type="entry name" value="APYRASE 6-RELATED"/>
    <property type="match status" value="1"/>
</dbReference>
<evidence type="ECO:0000256" key="2">
    <source>
        <dbReference type="ARBA" id="ARBA00022801"/>
    </source>
</evidence>
<dbReference type="InterPro" id="IPR000407">
    <property type="entry name" value="GDA1_CD39_NTPase"/>
</dbReference>
<evidence type="ECO:0000256" key="1">
    <source>
        <dbReference type="ARBA" id="ARBA00009283"/>
    </source>
</evidence>
<protein>
    <recommendedName>
        <fullName evidence="6">Apyrase</fullName>
    </recommendedName>
</protein>
<feature type="active site" description="Proton acceptor" evidence="3">
    <location>
        <position position="15"/>
    </location>
</feature>
<dbReference type="GO" id="GO:0016787">
    <property type="term" value="F:hydrolase activity"/>
    <property type="evidence" value="ECO:0007669"/>
    <property type="project" value="UniProtKB-KW"/>
</dbReference>